<dbReference type="InterPro" id="IPR036259">
    <property type="entry name" value="MFS_trans_sf"/>
</dbReference>
<evidence type="ECO:0000256" key="1">
    <source>
        <dbReference type="SAM" id="Phobius"/>
    </source>
</evidence>
<dbReference type="STRING" id="1293.SH09_07505"/>
<proteinExistence type="predicted"/>
<keyword evidence="1" id="KW-1133">Transmembrane helix</keyword>
<dbReference type="SUPFAM" id="SSF103473">
    <property type="entry name" value="MFS general substrate transporter"/>
    <property type="match status" value="1"/>
</dbReference>
<dbReference type="Proteomes" id="UP000255277">
    <property type="component" value="Unassembled WGS sequence"/>
</dbReference>
<dbReference type="AlphaFoldDB" id="A0A380FJD3"/>
<evidence type="ECO:0000313" key="3">
    <source>
        <dbReference type="Proteomes" id="UP000255277"/>
    </source>
</evidence>
<reference evidence="2 3" key="1">
    <citation type="submission" date="2018-06" db="EMBL/GenBank/DDBJ databases">
        <authorList>
            <consortium name="Pathogen Informatics"/>
            <person name="Doyle S."/>
        </authorList>
    </citation>
    <scope>NUCLEOTIDE SEQUENCE [LARGE SCALE GENOMIC DNA]</scope>
    <source>
        <strain evidence="2 3">NCTC12195</strain>
    </source>
</reference>
<gene>
    <name evidence="2" type="ORF">NCTC12195_03877</name>
</gene>
<sequence length="84" mass="9667">MNVIAFVVACIVAMILYKNEKSISMPFVPVKEFNKMIVLVFTTDFLYAIMFNGYNLYMPVYLQEELKLSPLQSGLSFSQYHLLG</sequence>
<dbReference type="EMBL" id="UHDK01000001">
    <property type="protein sequence ID" value="SUM34352.1"/>
    <property type="molecule type" value="Genomic_DNA"/>
</dbReference>
<name>A0A380FJD3_STAGA</name>
<accession>A0A380FJD3</accession>
<evidence type="ECO:0000313" key="2">
    <source>
        <dbReference type="EMBL" id="SUM34352.1"/>
    </source>
</evidence>
<keyword evidence="1" id="KW-0472">Membrane</keyword>
<protein>
    <submittedName>
        <fullName evidence="2">Major facilitator superfamily permease</fullName>
    </submittedName>
</protein>
<feature type="transmembrane region" description="Helical" evidence="1">
    <location>
        <begin position="37"/>
        <end position="57"/>
    </location>
</feature>
<organism evidence="2 3">
    <name type="scientific">Staphylococcus gallinarum</name>
    <dbReference type="NCBI Taxonomy" id="1293"/>
    <lineage>
        <taxon>Bacteria</taxon>
        <taxon>Bacillati</taxon>
        <taxon>Bacillota</taxon>
        <taxon>Bacilli</taxon>
        <taxon>Bacillales</taxon>
        <taxon>Staphylococcaceae</taxon>
        <taxon>Staphylococcus</taxon>
    </lineage>
</organism>
<keyword evidence="1" id="KW-0812">Transmembrane</keyword>